<keyword evidence="6" id="KW-0418">Kinase</keyword>
<organism evidence="10 11">
    <name type="scientific">Phenylobacterium deserti</name>
    <dbReference type="NCBI Taxonomy" id="1914756"/>
    <lineage>
        <taxon>Bacteria</taxon>
        <taxon>Pseudomonadati</taxon>
        <taxon>Pseudomonadota</taxon>
        <taxon>Alphaproteobacteria</taxon>
        <taxon>Caulobacterales</taxon>
        <taxon>Caulobacteraceae</taxon>
        <taxon>Phenylobacterium</taxon>
    </lineage>
</organism>
<keyword evidence="4" id="KW-0808">Transferase</keyword>
<comment type="catalytic activity">
    <reaction evidence="1">
        <text>ATP + protein L-histidine = ADP + protein N-phospho-L-histidine.</text>
        <dbReference type="EC" id="2.7.13.3"/>
    </reaction>
</comment>
<keyword evidence="5" id="KW-0547">Nucleotide-binding</keyword>
<dbReference type="PANTHER" id="PTHR41523:SF7">
    <property type="entry name" value="HISTIDINE KINASE"/>
    <property type="match status" value="1"/>
</dbReference>
<dbReference type="EC" id="2.7.13.3" evidence="2"/>
<gene>
    <name evidence="10" type="ORF">DJ018_10305</name>
</gene>
<reference evidence="11" key="1">
    <citation type="submission" date="2018-05" db="EMBL/GenBank/DDBJ databases">
        <authorList>
            <person name="Li X."/>
        </authorList>
    </citation>
    <scope>NUCLEOTIDE SEQUENCE [LARGE SCALE GENOMIC DNA]</scope>
    <source>
        <strain evidence="11">YIM 73061</strain>
    </source>
</reference>
<evidence type="ECO:0000256" key="4">
    <source>
        <dbReference type="ARBA" id="ARBA00022679"/>
    </source>
</evidence>
<dbReference type="SUPFAM" id="SSF55785">
    <property type="entry name" value="PYP-like sensor domain (PAS domain)"/>
    <property type="match status" value="2"/>
</dbReference>
<dbReference type="Gene3D" id="3.30.450.20">
    <property type="entry name" value="PAS domain"/>
    <property type="match status" value="2"/>
</dbReference>
<name>A0A328ACW0_9CAUL</name>
<feature type="domain" description="Signal transduction histidine kinase HWE region" evidence="9">
    <location>
        <begin position="323"/>
        <end position="401"/>
    </location>
</feature>
<protein>
    <recommendedName>
        <fullName evidence="2">histidine kinase</fullName>
        <ecNumber evidence="2">2.7.13.3</ecNumber>
    </recommendedName>
</protein>
<feature type="coiled-coil region" evidence="8">
    <location>
        <begin position="165"/>
        <end position="192"/>
    </location>
</feature>
<dbReference type="Proteomes" id="UP000249725">
    <property type="component" value="Unassembled WGS sequence"/>
</dbReference>
<dbReference type="Pfam" id="PF07536">
    <property type="entry name" value="HWE_HK"/>
    <property type="match status" value="1"/>
</dbReference>
<evidence type="ECO:0000256" key="5">
    <source>
        <dbReference type="ARBA" id="ARBA00022741"/>
    </source>
</evidence>
<dbReference type="SMART" id="SM00911">
    <property type="entry name" value="HWE_HK"/>
    <property type="match status" value="1"/>
</dbReference>
<dbReference type="RefSeq" id="WP_111514878.1">
    <property type="nucleotide sequence ID" value="NZ_QFYR01000002.1"/>
</dbReference>
<dbReference type="SUPFAM" id="SSF55874">
    <property type="entry name" value="ATPase domain of HSP90 chaperone/DNA topoisomerase II/histidine kinase"/>
    <property type="match status" value="1"/>
</dbReference>
<dbReference type="InterPro" id="IPR036890">
    <property type="entry name" value="HATPase_C_sf"/>
</dbReference>
<accession>A0A328ACW0</accession>
<proteinExistence type="predicted"/>
<dbReference type="InterPro" id="IPR013656">
    <property type="entry name" value="PAS_4"/>
</dbReference>
<dbReference type="AlphaFoldDB" id="A0A328ACW0"/>
<evidence type="ECO:0000313" key="10">
    <source>
        <dbReference type="EMBL" id="RAK52592.1"/>
    </source>
</evidence>
<dbReference type="InterPro" id="IPR011102">
    <property type="entry name" value="Sig_transdc_His_kinase_HWE"/>
</dbReference>
<dbReference type="Gene3D" id="3.30.565.10">
    <property type="entry name" value="Histidine kinase-like ATPase, C-terminal domain"/>
    <property type="match status" value="1"/>
</dbReference>
<sequence>MSVENPASDPTSAAPVFLQDGGNMGARMRAHDWSSSPLGAPTTWPQSLRTTVSMMLNTLQPMFIAWGPELAFIYNDAYAPILGARHPTAMGARFRDVWADIWPDLEPLVEKALSGRAHWVEDMPLLMHRHGFPEQTYFTFTYSPLYDEAGQVAGMFCTCVESTGRVVAERRLREIADALAESQERLRIQRDRLYALFEEAPGFVAAMDGPEHRFSITNAAYRQLIGHRDVIGLSAREALPELEGQGFFEILDMVYSLGEPFRGSGMRAAIQQMPGSAPEARYVDLIYQPIRDETGAVTGILAQGSDVTAREELVHRQQLLLNELNHRVKNNMATVQSMAAQTARQAKDLPSFIRDFEGRLIALSRTHDVLTQSAWLGANLQDVLAQELGAFAERVVLDGPAVQLNSTQALAMGLITHELASNAVKYGALGGPEGMVSVVWRVEEGRLKLAWREQGGPQVKAPSRMGFGSRLISRLSRGDLHGEARMDYHPDGLRMELEAPVEG</sequence>
<evidence type="ECO:0000256" key="2">
    <source>
        <dbReference type="ARBA" id="ARBA00012438"/>
    </source>
</evidence>
<evidence type="ECO:0000256" key="1">
    <source>
        <dbReference type="ARBA" id="ARBA00000085"/>
    </source>
</evidence>
<evidence type="ECO:0000259" key="9">
    <source>
        <dbReference type="SMART" id="SM00911"/>
    </source>
</evidence>
<keyword evidence="7" id="KW-0067">ATP-binding</keyword>
<evidence type="ECO:0000256" key="7">
    <source>
        <dbReference type="ARBA" id="ARBA00022840"/>
    </source>
</evidence>
<dbReference type="EMBL" id="QFYR01000002">
    <property type="protein sequence ID" value="RAK52592.1"/>
    <property type="molecule type" value="Genomic_DNA"/>
</dbReference>
<comment type="caution">
    <text evidence="10">The sequence shown here is derived from an EMBL/GenBank/DDBJ whole genome shotgun (WGS) entry which is preliminary data.</text>
</comment>
<dbReference type="GO" id="GO:0004673">
    <property type="term" value="F:protein histidine kinase activity"/>
    <property type="evidence" value="ECO:0007669"/>
    <property type="project" value="UniProtKB-EC"/>
</dbReference>
<dbReference type="InterPro" id="IPR035965">
    <property type="entry name" value="PAS-like_dom_sf"/>
</dbReference>
<keyword evidence="8" id="KW-0175">Coiled coil</keyword>
<evidence type="ECO:0000313" key="11">
    <source>
        <dbReference type="Proteomes" id="UP000249725"/>
    </source>
</evidence>
<keyword evidence="3" id="KW-0597">Phosphoprotein</keyword>
<evidence type="ECO:0000256" key="3">
    <source>
        <dbReference type="ARBA" id="ARBA00022553"/>
    </source>
</evidence>
<dbReference type="GO" id="GO:0005524">
    <property type="term" value="F:ATP binding"/>
    <property type="evidence" value="ECO:0007669"/>
    <property type="project" value="UniProtKB-KW"/>
</dbReference>
<dbReference type="Pfam" id="PF08448">
    <property type="entry name" value="PAS_4"/>
    <property type="match status" value="2"/>
</dbReference>
<keyword evidence="11" id="KW-1185">Reference proteome</keyword>
<evidence type="ECO:0000256" key="6">
    <source>
        <dbReference type="ARBA" id="ARBA00022777"/>
    </source>
</evidence>
<evidence type="ECO:0000256" key="8">
    <source>
        <dbReference type="SAM" id="Coils"/>
    </source>
</evidence>
<dbReference type="PANTHER" id="PTHR41523">
    <property type="entry name" value="TWO-COMPONENT SYSTEM SENSOR PROTEIN"/>
    <property type="match status" value="1"/>
</dbReference>